<dbReference type="InterPro" id="IPR015915">
    <property type="entry name" value="Kelch-typ_b-propeller"/>
</dbReference>
<feature type="domain" description="PA" evidence="10">
    <location>
        <begin position="714"/>
        <end position="797"/>
    </location>
</feature>
<evidence type="ECO:0000256" key="7">
    <source>
        <dbReference type="RuleBase" id="RU361240"/>
    </source>
</evidence>
<dbReference type="GO" id="GO:0006508">
    <property type="term" value="P:proteolysis"/>
    <property type="evidence" value="ECO:0007669"/>
    <property type="project" value="UniProtKB-KW"/>
</dbReference>
<keyword evidence="6 7" id="KW-0862">Zinc</keyword>
<dbReference type="Gene3D" id="3.50.30.30">
    <property type="match status" value="1"/>
</dbReference>
<dbReference type="Gene3D" id="3.40.630.10">
    <property type="entry name" value="Zn peptidases"/>
    <property type="match status" value="1"/>
</dbReference>
<evidence type="ECO:0000256" key="8">
    <source>
        <dbReference type="SAM" id="MobiDB-lite"/>
    </source>
</evidence>
<accession>A0AA97PLZ8</accession>
<evidence type="ECO:0000259" key="11">
    <source>
        <dbReference type="Pfam" id="PF04389"/>
    </source>
</evidence>
<dbReference type="GO" id="GO:0046872">
    <property type="term" value="F:metal ion binding"/>
    <property type="evidence" value="ECO:0007669"/>
    <property type="project" value="UniProtKB-KW"/>
</dbReference>
<dbReference type="EMBL" id="JH793281">
    <property type="protein sequence ID" value="ELQ39323.1"/>
    <property type="molecule type" value="Genomic_DNA"/>
</dbReference>
<dbReference type="SUPFAM" id="SSF50965">
    <property type="entry name" value="Galactose oxidase, central domain"/>
    <property type="match status" value="1"/>
</dbReference>
<organism evidence="12">
    <name type="scientific">Pyricularia oryzae (strain Y34)</name>
    <name type="common">Rice blast fungus</name>
    <name type="synonym">Magnaporthe oryzae</name>
    <dbReference type="NCBI Taxonomy" id="1143189"/>
    <lineage>
        <taxon>Eukaryota</taxon>
        <taxon>Fungi</taxon>
        <taxon>Dikarya</taxon>
        <taxon>Ascomycota</taxon>
        <taxon>Pezizomycotina</taxon>
        <taxon>Sordariomycetes</taxon>
        <taxon>Sordariomycetidae</taxon>
        <taxon>Magnaporthales</taxon>
        <taxon>Pyriculariaceae</taxon>
        <taxon>Pyricularia</taxon>
    </lineage>
</organism>
<dbReference type="PANTHER" id="PTHR12147">
    <property type="entry name" value="METALLOPEPTIDASE M28 FAMILY MEMBER"/>
    <property type="match status" value="1"/>
</dbReference>
<dbReference type="AlphaFoldDB" id="A0AA97PLZ8"/>
<dbReference type="Gene3D" id="2.120.10.80">
    <property type="entry name" value="Kelch-type beta propeller"/>
    <property type="match status" value="1"/>
</dbReference>
<dbReference type="SUPFAM" id="SSF117281">
    <property type="entry name" value="Kelch motif"/>
    <property type="match status" value="1"/>
</dbReference>
<feature type="signal peptide" evidence="7">
    <location>
        <begin position="1"/>
        <end position="27"/>
    </location>
</feature>
<dbReference type="InterPro" id="IPR046450">
    <property type="entry name" value="PA_dom_sf"/>
</dbReference>
<dbReference type="CDD" id="cd02130">
    <property type="entry name" value="PA_ScAPY_like"/>
    <property type="match status" value="1"/>
</dbReference>
<dbReference type="Pfam" id="PF02225">
    <property type="entry name" value="PA"/>
    <property type="match status" value="1"/>
</dbReference>
<keyword evidence="9" id="KW-0472">Membrane</keyword>
<keyword evidence="4 7" id="KW-0479">Metal-binding</keyword>
<dbReference type="Proteomes" id="UP000011086">
    <property type="component" value="Unassembled WGS sequence"/>
</dbReference>
<keyword evidence="3 7" id="KW-0645">Protease</keyword>
<protein>
    <recommendedName>
        <fullName evidence="7">Peptide hydrolase</fullName>
        <ecNumber evidence="7">3.4.-.-</ecNumber>
    </recommendedName>
</protein>
<dbReference type="InterPro" id="IPR007484">
    <property type="entry name" value="Peptidase_M28"/>
</dbReference>
<evidence type="ECO:0000256" key="3">
    <source>
        <dbReference type="ARBA" id="ARBA00022670"/>
    </source>
</evidence>
<evidence type="ECO:0000256" key="4">
    <source>
        <dbReference type="ARBA" id="ARBA00022723"/>
    </source>
</evidence>
<dbReference type="PANTHER" id="PTHR12147:SF26">
    <property type="entry name" value="PEPTIDASE M28 DOMAIN-CONTAINING PROTEIN"/>
    <property type="match status" value="1"/>
</dbReference>
<dbReference type="InterPro" id="IPR003137">
    <property type="entry name" value="PA_domain"/>
</dbReference>
<keyword evidence="7" id="KW-0732">Signal</keyword>
<gene>
    <name evidence="12" type="ORF">OOU_Y34scaffold00503g3</name>
</gene>
<evidence type="ECO:0000256" key="9">
    <source>
        <dbReference type="SAM" id="Phobius"/>
    </source>
</evidence>
<evidence type="ECO:0000256" key="1">
    <source>
        <dbReference type="ARBA" id="ARBA00001947"/>
    </source>
</evidence>
<keyword evidence="9" id="KW-0812">Transmembrane</keyword>
<keyword evidence="9" id="KW-1133">Transmembrane helix</keyword>
<evidence type="ECO:0000256" key="6">
    <source>
        <dbReference type="ARBA" id="ARBA00022833"/>
    </source>
</evidence>
<dbReference type="InterPro" id="IPR011043">
    <property type="entry name" value="Gal_Oxase/kelch_b-propeller"/>
</dbReference>
<name>A0AA97PLZ8_PYRO3</name>
<evidence type="ECO:0000256" key="2">
    <source>
        <dbReference type="ARBA" id="ARBA00005634"/>
    </source>
</evidence>
<sequence length="1082" mass="114282">MSRARRSSWVQATVLVALASMSGFVFAQSIPDGDFLRRGEIQVAVVGNHLYIEGGEVSRKSNGQAEDAKMVNNTYSIPLDSAWTNKTVALTETNMNDTLSPVKFFSLWTDDQANPKKMYRWSGEGPQMKIFEEARNPRLGLFSPDGNGGGSWATEDLPKPRMIARITGASSTSCNGVGFSLGGWGNPGTDRDIFRGNVPVPGLITYDMSSGSWANESALPFSTYGTHAWGSAVCLPSLGSSSGGGGNGSSVSGRPGGLVFFLGGDVTGPTFAADASDANPESALRTDGDRSLTFDKIAFYDQGAKKWHSQTATGDLPPPRRRFCAVAASSAGSHEIIVYGGANPLQTGRDQGFGDVHVLTIPGFRWFKVEGAATARRQGHACAVVPGKKLMVSVGGWDDKFEGESWKTADPWTKGIGVLDLSSLRWLDRYDPAAGAYESPAVVRDWYKDGQLASVKWDNEDTKNLFAMRGGTPGTETIGSDGSYSGNGRINVGAVAGGVVGGVVLLGLAGALAFFLLRRRKQRRQQSPQELPNDELRGSPKNGEGSVSDHGQSPPRSHELLSPNGASELSSPTGVSELHSATHIYEAHGNAVMYEMDGHDRRHEMSAREKKVKWAANSTNQDGLRALITADALMAKAQVLEDHAYATPARNRFVGTPGLETSLQWVYDTVTALDYYDVSKQEFTVNRGGSAAFSAAGKAYNVAAFDGSPAGEAKGRIVPVANLGCNATDFPASVSGAIALVARGTCGFADKARLAGAAGARAVVIYNNLAEGAAAGGLGSGTFPPTVGITQADGQVLVAAGDGQDGSVSVTINTVGTYNIIAQTRGGDAANVLQLGAHMDSVEVCAGVNDDGSGSIGVLETAVQLAKFQPPRNTVRFSWWSAEEVGLVGSTHYVKSLAQEELDKIRLYLNFDMIASVNWLYAIYASNGTGFEGRPPPPGVVEAEKMFQEYFVDVAKLNYTSFDLRKASDHGPFIDAKVPTGGLFAGGSEAKTAEQVALFGGTLGAPSDPENHKVGDNASNVHPEPFEAMTKAIAHAVALYGNSFDSLPPRSPSLDKQARDLQFGEVKLPELLCGCQQPVSLA</sequence>
<evidence type="ECO:0000256" key="5">
    <source>
        <dbReference type="ARBA" id="ARBA00022801"/>
    </source>
</evidence>
<comment type="cofactor">
    <cofactor evidence="1">
        <name>Zn(2+)</name>
        <dbReference type="ChEBI" id="CHEBI:29105"/>
    </cofactor>
</comment>
<dbReference type="SUPFAM" id="SSF52025">
    <property type="entry name" value="PA domain"/>
    <property type="match status" value="1"/>
</dbReference>
<dbReference type="SUPFAM" id="SSF53187">
    <property type="entry name" value="Zn-dependent exopeptidases"/>
    <property type="match status" value="1"/>
</dbReference>
<feature type="chain" id="PRO_5041518832" description="Peptide hydrolase" evidence="7">
    <location>
        <begin position="28"/>
        <end position="1082"/>
    </location>
</feature>
<feature type="domain" description="Peptidase M28" evidence="11">
    <location>
        <begin position="819"/>
        <end position="1036"/>
    </location>
</feature>
<feature type="compositionally biased region" description="Polar residues" evidence="8">
    <location>
        <begin position="564"/>
        <end position="574"/>
    </location>
</feature>
<evidence type="ECO:0000259" key="10">
    <source>
        <dbReference type="Pfam" id="PF02225"/>
    </source>
</evidence>
<feature type="region of interest" description="Disordered" evidence="8">
    <location>
        <begin position="523"/>
        <end position="576"/>
    </location>
</feature>
<evidence type="ECO:0000313" key="12">
    <source>
        <dbReference type="EMBL" id="ELQ39323.1"/>
    </source>
</evidence>
<reference evidence="12" key="1">
    <citation type="journal article" date="2012" name="PLoS Genet.">
        <title>Comparative analysis of the genomes of two field isolates of the rice blast fungus Magnaporthe oryzae.</title>
        <authorList>
            <person name="Xue M."/>
            <person name="Yang J."/>
            <person name="Li Z."/>
            <person name="Hu S."/>
            <person name="Yao N."/>
            <person name="Dean R.A."/>
            <person name="Zhao W."/>
            <person name="Shen M."/>
            <person name="Zhang H."/>
            <person name="Li C."/>
            <person name="Liu L."/>
            <person name="Cao L."/>
            <person name="Xu X."/>
            <person name="Xing Y."/>
            <person name="Hsiang T."/>
            <person name="Zhang Z."/>
            <person name="Xu J.R."/>
            <person name="Peng Y.L."/>
        </authorList>
    </citation>
    <scope>NUCLEOTIDE SEQUENCE</scope>
    <source>
        <strain evidence="12">Y34</strain>
    </source>
</reference>
<dbReference type="GO" id="GO:0008235">
    <property type="term" value="F:metalloexopeptidase activity"/>
    <property type="evidence" value="ECO:0007669"/>
    <property type="project" value="InterPro"/>
</dbReference>
<feature type="transmembrane region" description="Helical" evidence="9">
    <location>
        <begin position="492"/>
        <end position="517"/>
    </location>
</feature>
<comment type="similarity">
    <text evidence="2">Belongs to the peptidase M28 family. M28B subfamily.</text>
</comment>
<dbReference type="EC" id="3.4.-.-" evidence="7"/>
<dbReference type="Pfam" id="PF04389">
    <property type="entry name" value="Peptidase_M28"/>
    <property type="match status" value="1"/>
</dbReference>
<keyword evidence="5 7" id="KW-0378">Hydrolase</keyword>
<proteinExistence type="inferred from homology"/>
<dbReference type="InterPro" id="IPR045175">
    <property type="entry name" value="M28_fam"/>
</dbReference>